<proteinExistence type="predicted"/>
<keyword evidence="2" id="KW-1185">Reference proteome</keyword>
<protein>
    <submittedName>
        <fullName evidence="1">Uncharacterized protein</fullName>
    </submittedName>
</protein>
<dbReference type="GeneID" id="78236362"/>
<sequence>MNQVFRAFVFSKIARNSKQINKPTVSGGNHAFTLSACKKPQRQSLIYPYNGAKRVYLTVILDEWDHLSGAVRKEREFL</sequence>
<accession>A0AAJ5QJA5</accession>
<gene>
    <name evidence="1" type="ORF">N5580_02985</name>
</gene>
<reference evidence="1 2" key="1">
    <citation type="journal article" date="2022" name="J Glob Antimicrob Resist">
        <title>First complete genome of a multidrug resistant strain of the novel human pathogen Kalamiella piersonii (GABEKP28) identified in human saliva.</title>
        <authorList>
            <person name="McDonagh F."/>
            <person name="Singh N.K."/>
            <person name="Venkateswaran K."/>
            <person name="Lonappan A.M."/>
            <person name="Hallahan B."/>
            <person name="Tuohy A."/>
            <person name="Burke L."/>
            <person name="Kovarova A."/>
            <person name="Miliotis G."/>
        </authorList>
    </citation>
    <scope>NUCLEOTIDE SEQUENCE [LARGE SCALE GENOMIC DNA]</scope>
    <source>
        <strain evidence="1 2">GABEKP28</strain>
    </source>
</reference>
<name>A0AAJ5QJA5_9GAMM</name>
<organism evidence="1 2">
    <name type="scientific">Pantoea piersonii</name>
    <dbReference type="NCBI Taxonomy" id="2364647"/>
    <lineage>
        <taxon>Bacteria</taxon>
        <taxon>Pseudomonadati</taxon>
        <taxon>Pseudomonadota</taxon>
        <taxon>Gammaproteobacteria</taxon>
        <taxon>Enterobacterales</taxon>
        <taxon>Erwiniaceae</taxon>
        <taxon>Pantoea</taxon>
    </lineage>
</organism>
<evidence type="ECO:0000313" key="1">
    <source>
        <dbReference type="EMBL" id="WBG91542.1"/>
    </source>
</evidence>
<dbReference type="KEGG" id="kpie:N5580_02985"/>
<dbReference type="RefSeq" id="WP_147402099.1">
    <property type="nucleotide sequence ID" value="NZ_CP104758.1"/>
</dbReference>
<dbReference type="Proteomes" id="UP001211544">
    <property type="component" value="Chromosome"/>
</dbReference>
<evidence type="ECO:0000313" key="2">
    <source>
        <dbReference type="Proteomes" id="UP001211544"/>
    </source>
</evidence>
<dbReference type="AlphaFoldDB" id="A0AAJ5QJA5"/>
<dbReference type="EMBL" id="CP104758">
    <property type="protein sequence ID" value="WBG91542.1"/>
    <property type="molecule type" value="Genomic_DNA"/>
</dbReference>